<keyword evidence="2" id="KW-1133">Transmembrane helix</keyword>
<dbReference type="AlphaFoldDB" id="A0A0M9G0L8"/>
<dbReference type="OMA" id="HVEAETH"/>
<name>A0A0M9G0L8_LEPPY</name>
<evidence type="ECO:0000313" key="3">
    <source>
        <dbReference type="EMBL" id="KPA79980.1"/>
    </source>
</evidence>
<accession>A0A0M9G0L8</accession>
<evidence type="ECO:0008006" key="5">
    <source>
        <dbReference type="Google" id="ProtNLM"/>
    </source>
</evidence>
<protein>
    <recommendedName>
        <fullName evidence="5">Transmembrane protein</fullName>
    </recommendedName>
</protein>
<dbReference type="OrthoDB" id="10390510at2759"/>
<feature type="compositionally biased region" description="Basic and acidic residues" evidence="1">
    <location>
        <begin position="189"/>
        <end position="204"/>
    </location>
</feature>
<dbReference type="VEuPathDB" id="TriTrypDB:LpyrH10_09_1200"/>
<evidence type="ECO:0000256" key="1">
    <source>
        <dbReference type="SAM" id="MobiDB-lite"/>
    </source>
</evidence>
<sequence>MADNPENFTQHFRDSWDQTVGAWVSIFKGVRGASKVAAKGTKETIAKNYEDSRAEAIINISKDLVKSTAHGGTAAVDLIVDKTKEVTGMGGKHKKDTRLDADKHGGMGYIAIAPHKVLIGLVICVVVAQTSYIVYLYNRAQTVDKPASKWPKPGNLRSKSPQPFPRTPSPQPVEVGVSDDVPLVDEEEDRRLAASEARYRKDMDMESLDSEEF</sequence>
<evidence type="ECO:0000313" key="4">
    <source>
        <dbReference type="Proteomes" id="UP000037923"/>
    </source>
</evidence>
<dbReference type="Proteomes" id="UP000037923">
    <property type="component" value="Unassembled WGS sequence"/>
</dbReference>
<dbReference type="GeneID" id="26905311"/>
<dbReference type="RefSeq" id="XP_015658419.1">
    <property type="nucleotide sequence ID" value="XM_015802903.1"/>
</dbReference>
<feature type="transmembrane region" description="Helical" evidence="2">
    <location>
        <begin position="117"/>
        <end position="137"/>
    </location>
</feature>
<proteinExistence type="predicted"/>
<feature type="region of interest" description="Disordered" evidence="1">
    <location>
        <begin position="146"/>
        <end position="213"/>
    </location>
</feature>
<dbReference type="EMBL" id="LGTL01000009">
    <property type="protein sequence ID" value="KPA79979.1"/>
    <property type="molecule type" value="Genomic_DNA"/>
</dbReference>
<dbReference type="RefSeq" id="XP_015658418.1">
    <property type="nucleotide sequence ID" value="XM_015802902.1"/>
</dbReference>
<organism evidence="3 4">
    <name type="scientific">Leptomonas pyrrhocoris</name>
    <name type="common">Firebug parasite</name>
    <dbReference type="NCBI Taxonomy" id="157538"/>
    <lineage>
        <taxon>Eukaryota</taxon>
        <taxon>Discoba</taxon>
        <taxon>Euglenozoa</taxon>
        <taxon>Kinetoplastea</taxon>
        <taxon>Metakinetoplastina</taxon>
        <taxon>Trypanosomatida</taxon>
        <taxon>Trypanosomatidae</taxon>
        <taxon>Leishmaniinae</taxon>
        <taxon>Leptomonas</taxon>
    </lineage>
</organism>
<dbReference type="EMBL" id="LGTL01000009">
    <property type="protein sequence ID" value="KPA79980.1"/>
    <property type="molecule type" value="Genomic_DNA"/>
</dbReference>
<reference evidence="3 4" key="1">
    <citation type="submission" date="2015-07" db="EMBL/GenBank/DDBJ databases">
        <title>High-quality genome of monoxenous trypanosomatid Leptomonas pyrrhocoris.</title>
        <authorList>
            <person name="Flegontov P."/>
            <person name="Butenko A."/>
            <person name="Firsov S."/>
            <person name="Vlcek C."/>
            <person name="Logacheva M.D."/>
            <person name="Field M."/>
            <person name="Filatov D."/>
            <person name="Flegontova O."/>
            <person name="Gerasimov E."/>
            <person name="Jackson A.P."/>
            <person name="Kelly S."/>
            <person name="Opperdoes F."/>
            <person name="O'Reilly A."/>
            <person name="Votypka J."/>
            <person name="Yurchenko V."/>
            <person name="Lukes J."/>
        </authorList>
    </citation>
    <scope>NUCLEOTIDE SEQUENCE [LARGE SCALE GENOMIC DNA]</scope>
    <source>
        <strain evidence="3">H10</strain>
    </source>
</reference>
<keyword evidence="4" id="KW-1185">Reference proteome</keyword>
<keyword evidence="2" id="KW-0812">Transmembrane</keyword>
<feature type="compositionally biased region" description="Pro residues" evidence="1">
    <location>
        <begin position="162"/>
        <end position="171"/>
    </location>
</feature>
<gene>
    <name evidence="3" type="ORF">ABB37_05020</name>
</gene>
<evidence type="ECO:0000256" key="2">
    <source>
        <dbReference type="SAM" id="Phobius"/>
    </source>
</evidence>
<keyword evidence="2" id="KW-0472">Membrane</keyword>
<comment type="caution">
    <text evidence="3">The sequence shown here is derived from an EMBL/GenBank/DDBJ whole genome shotgun (WGS) entry which is preliminary data.</text>
</comment>